<evidence type="ECO:0000259" key="12">
    <source>
        <dbReference type="PROSITE" id="PS50927"/>
    </source>
</evidence>
<keyword evidence="2 10" id="KW-0732">Signal</keyword>
<dbReference type="InterPro" id="IPR001480">
    <property type="entry name" value="Bulb-type_lectin_dom"/>
</dbReference>
<accession>A0AAD8MG22</accession>
<feature type="signal peptide" evidence="10">
    <location>
        <begin position="1"/>
        <end position="20"/>
    </location>
</feature>
<reference evidence="14" key="2">
    <citation type="submission" date="2023-05" db="EMBL/GenBank/DDBJ databases">
        <authorList>
            <person name="Schelkunov M.I."/>
        </authorList>
    </citation>
    <scope>NUCLEOTIDE SEQUENCE</scope>
    <source>
        <strain evidence="14">Hsosn_3</strain>
        <tissue evidence="14">Leaf</tissue>
    </source>
</reference>
<keyword evidence="7" id="KW-0245">EGF-like domain</keyword>
<gene>
    <name evidence="14" type="ORF">POM88_037659</name>
</gene>
<keyword evidence="3" id="KW-1015">Disulfide bond</keyword>
<dbReference type="PROSITE" id="PS50026">
    <property type="entry name" value="EGF_3"/>
    <property type="match status" value="1"/>
</dbReference>
<keyword evidence="4" id="KW-0325">Glycoprotein</keyword>
<keyword evidence="15" id="KW-1185">Reference proteome</keyword>
<feature type="domain" description="Apple" evidence="13">
    <location>
        <begin position="334"/>
        <end position="415"/>
    </location>
</feature>
<dbReference type="InterPro" id="IPR000858">
    <property type="entry name" value="S_locus_glycoprot_dom"/>
</dbReference>
<dbReference type="EC" id="2.7.11.1" evidence="1"/>
<evidence type="ECO:0000256" key="6">
    <source>
        <dbReference type="ARBA" id="ARBA00048679"/>
    </source>
</evidence>
<comment type="catalytic activity">
    <reaction evidence="6">
        <text>L-seryl-[protein] + ATP = O-phospho-L-seryl-[protein] + ADP + H(+)</text>
        <dbReference type="Rhea" id="RHEA:17989"/>
        <dbReference type="Rhea" id="RHEA-COMP:9863"/>
        <dbReference type="Rhea" id="RHEA-COMP:11604"/>
        <dbReference type="ChEBI" id="CHEBI:15378"/>
        <dbReference type="ChEBI" id="CHEBI:29999"/>
        <dbReference type="ChEBI" id="CHEBI:30616"/>
        <dbReference type="ChEBI" id="CHEBI:83421"/>
        <dbReference type="ChEBI" id="CHEBI:456216"/>
        <dbReference type="EC" id="2.7.11.1"/>
    </reaction>
</comment>
<feature type="domain" description="Bulb-type lectin" evidence="12">
    <location>
        <begin position="27"/>
        <end position="147"/>
    </location>
</feature>
<keyword evidence="8" id="KW-0067">ATP-binding</keyword>
<keyword evidence="9" id="KW-0472">Membrane</keyword>
<evidence type="ECO:0000256" key="3">
    <source>
        <dbReference type="ARBA" id="ARBA00023157"/>
    </source>
</evidence>
<evidence type="ECO:0000256" key="5">
    <source>
        <dbReference type="ARBA" id="ARBA00047899"/>
    </source>
</evidence>
<dbReference type="Pfam" id="PF00954">
    <property type="entry name" value="S_locus_glycop"/>
    <property type="match status" value="1"/>
</dbReference>
<keyword evidence="9" id="KW-1133">Transmembrane helix</keyword>
<dbReference type="Pfam" id="PF07714">
    <property type="entry name" value="PK_Tyr_Ser-Thr"/>
    <property type="match status" value="1"/>
</dbReference>
<dbReference type="Proteomes" id="UP001237642">
    <property type="component" value="Unassembled WGS sequence"/>
</dbReference>
<keyword evidence="8" id="KW-0547">Nucleotide-binding</keyword>
<keyword evidence="14" id="KW-0675">Receptor</keyword>
<evidence type="ECO:0000256" key="2">
    <source>
        <dbReference type="ARBA" id="ARBA00022729"/>
    </source>
</evidence>
<evidence type="ECO:0000259" key="11">
    <source>
        <dbReference type="PROSITE" id="PS50026"/>
    </source>
</evidence>
<evidence type="ECO:0000313" key="14">
    <source>
        <dbReference type="EMBL" id="KAK1371567.1"/>
    </source>
</evidence>
<evidence type="ECO:0000256" key="4">
    <source>
        <dbReference type="ARBA" id="ARBA00023180"/>
    </source>
</evidence>
<dbReference type="SUPFAM" id="SSF56112">
    <property type="entry name" value="Protein kinase-like (PK-like)"/>
    <property type="match status" value="1"/>
</dbReference>
<dbReference type="Gene3D" id="2.90.10.10">
    <property type="entry name" value="Bulb-type lectin domain"/>
    <property type="match status" value="2"/>
</dbReference>
<keyword evidence="14" id="KW-0418">Kinase</keyword>
<comment type="caution">
    <text evidence="7">Lacks conserved residue(s) required for the propagation of feature annotation.</text>
</comment>
<keyword evidence="9" id="KW-0812">Transmembrane</keyword>
<dbReference type="PROSITE" id="PS00107">
    <property type="entry name" value="PROTEIN_KINASE_ATP"/>
    <property type="match status" value="1"/>
</dbReference>
<dbReference type="FunFam" id="2.90.10.10:FF:000026">
    <property type="entry name" value="Serine/threonine-protein kinase"/>
    <property type="match status" value="1"/>
</dbReference>
<evidence type="ECO:0000256" key="10">
    <source>
        <dbReference type="SAM" id="SignalP"/>
    </source>
</evidence>
<evidence type="ECO:0000256" key="8">
    <source>
        <dbReference type="PROSITE-ProRule" id="PRU10141"/>
    </source>
</evidence>
<dbReference type="SUPFAM" id="SSF51110">
    <property type="entry name" value="alpha-D-mannose-specific plant lectins"/>
    <property type="match status" value="2"/>
</dbReference>
<dbReference type="GO" id="GO:0005524">
    <property type="term" value="F:ATP binding"/>
    <property type="evidence" value="ECO:0007669"/>
    <property type="project" value="UniProtKB-UniRule"/>
</dbReference>
<dbReference type="PROSITE" id="PS50948">
    <property type="entry name" value="PAN"/>
    <property type="match status" value="1"/>
</dbReference>
<evidence type="ECO:0000259" key="13">
    <source>
        <dbReference type="PROSITE" id="PS50948"/>
    </source>
</evidence>
<comment type="catalytic activity">
    <reaction evidence="5">
        <text>L-threonyl-[protein] + ATP = O-phospho-L-threonyl-[protein] + ADP + H(+)</text>
        <dbReference type="Rhea" id="RHEA:46608"/>
        <dbReference type="Rhea" id="RHEA-COMP:11060"/>
        <dbReference type="Rhea" id="RHEA-COMP:11605"/>
        <dbReference type="ChEBI" id="CHEBI:15378"/>
        <dbReference type="ChEBI" id="CHEBI:30013"/>
        <dbReference type="ChEBI" id="CHEBI:30616"/>
        <dbReference type="ChEBI" id="CHEBI:61977"/>
        <dbReference type="ChEBI" id="CHEBI:456216"/>
        <dbReference type="EC" id="2.7.11.1"/>
    </reaction>
</comment>
<dbReference type="Gene3D" id="3.30.200.20">
    <property type="entry name" value="Phosphorylase Kinase, domain 1"/>
    <property type="match status" value="1"/>
</dbReference>
<comment type="caution">
    <text evidence="14">The sequence shown here is derived from an EMBL/GenBank/DDBJ whole genome shotgun (WGS) entry which is preliminary data.</text>
</comment>
<name>A0AAD8MG22_9APIA</name>
<dbReference type="SMART" id="SM00108">
    <property type="entry name" value="B_lectin"/>
    <property type="match status" value="2"/>
</dbReference>
<reference evidence="14" key="1">
    <citation type="submission" date="2023-02" db="EMBL/GenBank/DDBJ databases">
        <title>Genome of toxic invasive species Heracleum sosnowskyi carries increased number of genes despite the absence of recent whole-genome duplications.</title>
        <authorList>
            <person name="Schelkunov M."/>
            <person name="Shtratnikova V."/>
            <person name="Makarenko M."/>
            <person name="Klepikova A."/>
            <person name="Omelchenko D."/>
            <person name="Novikova G."/>
            <person name="Obukhova E."/>
            <person name="Bogdanov V."/>
            <person name="Penin A."/>
            <person name="Logacheva M."/>
        </authorList>
    </citation>
    <scope>NUCLEOTIDE SEQUENCE</scope>
    <source>
        <strain evidence="14">Hsosn_3</strain>
        <tissue evidence="14">Leaf</tissue>
    </source>
</reference>
<dbReference type="InterPro" id="IPR000742">
    <property type="entry name" value="EGF"/>
</dbReference>
<proteinExistence type="predicted"/>
<dbReference type="GO" id="GO:0004674">
    <property type="term" value="F:protein serine/threonine kinase activity"/>
    <property type="evidence" value="ECO:0007669"/>
    <property type="project" value="UniProtKB-EC"/>
</dbReference>
<dbReference type="EMBL" id="JAUIZM010000008">
    <property type="protein sequence ID" value="KAK1371567.1"/>
    <property type="molecule type" value="Genomic_DNA"/>
</dbReference>
<dbReference type="InterPro" id="IPR036426">
    <property type="entry name" value="Bulb-type_lectin_dom_sf"/>
</dbReference>
<dbReference type="Pfam" id="PF01453">
    <property type="entry name" value="B_lectin"/>
    <property type="match status" value="1"/>
</dbReference>
<dbReference type="PANTHER" id="PTHR47976">
    <property type="entry name" value="G-TYPE LECTIN S-RECEPTOR-LIKE SERINE/THREONINE-PROTEIN KINASE SD2-5"/>
    <property type="match status" value="1"/>
</dbReference>
<dbReference type="PROSITE" id="PS50927">
    <property type="entry name" value="BULB_LECTIN"/>
    <property type="match status" value="1"/>
</dbReference>
<dbReference type="FunFam" id="2.90.10.10:FF:000013">
    <property type="entry name" value="G-type lectin S-receptor-like serine/threonine-protein kinase LECRK1"/>
    <property type="match status" value="1"/>
</dbReference>
<dbReference type="InterPro" id="IPR011009">
    <property type="entry name" value="Kinase-like_dom_sf"/>
</dbReference>
<feature type="domain" description="EGF-like" evidence="11">
    <location>
        <begin position="282"/>
        <end position="319"/>
    </location>
</feature>
<sequence>MANSLLSFLVLLSAIYCGTAQQKVAKTIGQGSSLTPTGNSSWLSPSGLFAFGFYPQGDNRYRVGIFFAGLAVNKTVVWTANRDDPPVSDYVTLRLTTDGRLILQQQSQDSTTDIVNPDQSVSSASMLDTGNFVLYDSNQKKIWQSFDHPTDTILPGQILSKGQELFSSRSESDYSTGLFRLKMQSDSNLVQYPVDATDAPQDAYWNTVTYGIGGVNVTLNLDPDGHLYLLNNSAIIVKNLTDGFPEKQRIYLLKIDPDGILRLYSFPLDRRGRSSSIVWQSSVDRCDPKGICGLNGYCTLYDNEPKCECPPGFNYVSAGNWTAGCERNYSADRCKNNERRIQYSMRSLENTLWEDDPYSVLKLKSTEECKSACLEDCDCEAAFYKDGDCSKQKLPLRYGRRLLSESNIAYIKWAPSTPEKAAPTDSKTKNKKERRLLILLISVSLVALAFTIFLIFGFVAYRKCSWASKRISVNVNFELMEDIAPQSFTYAELVKVTNGFQEEIGRGSSGTVYKGTLDFNNKVVAVKRLENMLADGEKEFQNEMKVIGRTHHQILCCRKSVVLGLSEEEAVLEEWVYQCFENNELAKLVTGLETDMIKFERMVRVGLWCVLDEPSIRPSMKKVLLMLEGTVDIPAPPSLRSYFTAI</sequence>
<evidence type="ECO:0000256" key="7">
    <source>
        <dbReference type="PROSITE-ProRule" id="PRU00076"/>
    </source>
</evidence>
<dbReference type="InterPro" id="IPR051343">
    <property type="entry name" value="G-type_lectin_kinases/EP1-like"/>
</dbReference>
<dbReference type="CDD" id="cd00054">
    <property type="entry name" value="EGF_CA"/>
    <property type="match status" value="1"/>
</dbReference>
<keyword evidence="14" id="KW-0808">Transferase</keyword>
<feature type="binding site" evidence="8">
    <location>
        <position position="527"/>
    </location>
    <ligand>
        <name>ATP</name>
        <dbReference type="ChEBI" id="CHEBI:30616"/>
    </ligand>
</feature>
<dbReference type="InterPro" id="IPR001245">
    <property type="entry name" value="Ser-Thr/Tyr_kinase_cat_dom"/>
</dbReference>
<evidence type="ECO:0000256" key="9">
    <source>
        <dbReference type="SAM" id="Phobius"/>
    </source>
</evidence>
<feature type="chain" id="PRO_5041978125" description="non-specific serine/threonine protein kinase" evidence="10">
    <location>
        <begin position="21"/>
        <end position="646"/>
    </location>
</feature>
<organism evidence="14 15">
    <name type="scientific">Heracleum sosnowskyi</name>
    <dbReference type="NCBI Taxonomy" id="360622"/>
    <lineage>
        <taxon>Eukaryota</taxon>
        <taxon>Viridiplantae</taxon>
        <taxon>Streptophyta</taxon>
        <taxon>Embryophyta</taxon>
        <taxon>Tracheophyta</taxon>
        <taxon>Spermatophyta</taxon>
        <taxon>Magnoliopsida</taxon>
        <taxon>eudicotyledons</taxon>
        <taxon>Gunneridae</taxon>
        <taxon>Pentapetalae</taxon>
        <taxon>asterids</taxon>
        <taxon>campanulids</taxon>
        <taxon>Apiales</taxon>
        <taxon>Apiaceae</taxon>
        <taxon>Apioideae</taxon>
        <taxon>apioid superclade</taxon>
        <taxon>Tordylieae</taxon>
        <taxon>Tordyliinae</taxon>
        <taxon>Heracleum</taxon>
    </lineage>
</organism>
<evidence type="ECO:0000256" key="1">
    <source>
        <dbReference type="ARBA" id="ARBA00012513"/>
    </source>
</evidence>
<dbReference type="CDD" id="cd00028">
    <property type="entry name" value="B_lectin"/>
    <property type="match status" value="1"/>
</dbReference>
<evidence type="ECO:0000313" key="15">
    <source>
        <dbReference type="Proteomes" id="UP001237642"/>
    </source>
</evidence>
<dbReference type="InterPro" id="IPR017441">
    <property type="entry name" value="Protein_kinase_ATP_BS"/>
</dbReference>
<dbReference type="AlphaFoldDB" id="A0AAD8MG22"/>
<dbReference type="GO" id="GO:0048544">
    <property type="term" value="P:recognition of pollen"/>
    <property type="evidence" value="ECO:0007669"/>
    <property type="project" value="InterPro"/>
</dbReference>
<protein>
    <recommendedName>
        <fullName evidence="1">non-specific serine/threonine protein kinase</fullName>
        <ecNumber evidence="1">2.7.11.1</ecNumber>
    </recommendedName>
</protein>
<dbReference type="PANTHER" id="PTHR47976:SF7">
    <property type="entry name" value="RECEPTOR-LIKE SERINE_THREONINE-PROTEIN KINASE"/>
    <property type="match status" value="1"/>
</dbReference>
<feature type="transmembrane region" description="Helical" evidence="9">
    <location>
        <begin position="436"/>
        <end position="461"/>
    </location>
</feature>
<dbReference type="InterPro" id="IPR003609">
    <property type="entry name" value="Pan_app"/>
</dbReference>